<keyword evidence="4 6" id="KW-1133">Transmembrane helix</keyword>
<evidence type="ECO:0000313" key="7">
    <source>
        <dbReference type="EMBL" id="TBT82785.1"/>
    </source>
</evidence>
<dbReference type="InterPro" id="IPR012809">
    <property type="entry name" value="ECF_CbiQ"/>
</dbReference>
<keyword evidence="2" id="KW-1003">Cell membrane</keyword>
<dbReference type="PANTHER" id="PTHR43723">
    <property type="entry name" value="COBALT TRANSPORT PROTEIN CBIQ"/>
    <property type="match status" value="1"/>
</dbReference>
<gene>
    <name evidence="7" type="primary">cbiQ</name>
    <name evidence="7" type="ORF">ET989_13330</name>
</gene>
<dbReference type="AlphaFoldDB" id="A0A4Q9KBA0"/>
<dbReference type="Proteomes" id="UP000292373">
    <property type="component" value="Unassembled WGS sequence"/>
</dbReference>
<comment type="caution">
    <text evidence="7">The sequence shown here is derived from an EMBL/GenBank/DDBJ whole genome shotgun (WGS) entry which is preliminary data.</text>
</comment>
<dbReference type="GO" id="GO:0006824">
    <property type="term" value="P:cobalt ion transport"/>
    <property type="evidence" value="ECO:0007669"/>
    <property type="project" value="InterPro"/>
</dbReference>
<dbReference type="RefSeq" id="WP_131169798.1">
    <property type="nucleotide sequence ID" value="NZ_SDMQ01000017.1"/>
</dbReference>
<dbReference type="InterPro" id="IPR003339">
    <property type="entry name" value="ABC/ECF_trnsptr_transmembrane"/>
</dbReference>
<dbReference type="NCBIfam" id="TIGR02454">
    <property type="entry name" value="ECF_T_CbiQ"/>
    <property type="match status" value="1"/>
</dbReference>
<dbReference type="InterPro" id="IPR052770">
    <property type="entry name" value="Cobalt_transport_CbiQ"/>
</dbReference>
<feature type="transmembrane region" description="Helical" evidence="6">
    <location>
        <begin position="158"/>
        <end position="176"/>
    </location>
</feature>
<dbReference type="CDD" id="cd16914">
    <property type="entry name" value="EcfT"/>
    <property type="match status" value="1"/>
</dbReference>
<dbReference type="Pfam" id="PF02361">
    <property type="entry name" value="CbiQ"/>
    <property type="match status" value="1"/>
</dbReference>
<evidence type="ECO:0000256" key="6">
    <source>
        <dbReference type="SAM" id="Phobius"/>
    </source>
</evidence>
<feature type="transmembrane region" description="Helical" evidence="6">
    <location>
        <begin position="25"/>
        <end position="54"/>
    </location>
</feature>
<proteinExistence type="predicted"/>
<evidence type="ECO:0000313" key="8">
    <source>
        <dbReference type="Proteomes" id="UP000292373"/>
    </source>
</evidence>
<feature type="transmembrane region" description="Helical" evidence="6">
    <location>
        <begin position="232"/>
        <end position="253"/>
    </location>
</feature>
<name>A0A4Q9KBA0_9ACTN</name>
<evidence type="ECO:0000256" key="2">
    <source>
        <dbReference type="ARBA" id="ARBA00022475"/>
    </source>
</evidence>
<dbReference type="GO" id="GO:0043190">
    <property type="term" value="C:ATP-binding cassette (ABC) transporter complex"/>
    <property type="evidence" value="ECO:0007669"/>
    <property type="project" value="InterPro"/>
</dbReference>
<protein>
    <submittedName>
        <fullName evidence="7">Cobalt ECF transporter T component CbiQ</fullName>
    </submittedName>
</protein>
<keyword evidence="5 6" id="KW-0472">Membrane</keyword>
<dbReference type="PANTHER" id="PTHR43723:SF1">
    <property type="entry name" value="COBALT TRANSPORT PROTEIN CBIQ"/>
    <property type="match status" value="1"/>
</dbReference>
<comment type="subcellular location">
    <subcellularLocation>
        <location evidence="1">Cell membrane</location>
        <topology evidence="1">Multi-pass membrane protein</topology>
    </subcellularLocation>
</comment>
<keyword evidence="8" id="KW-1185">Reference proteome</keyword>
<accession>A0A4Q9KBA0</accession>
<sequence length="254" mass="26044">MAHLTALDDAAWQGPWRAVRVGEKVVLSVGLLVTALVSPPWPGCVLVAIACVALTCGPARIPPRTLAIAMAPALTFLVIGGVTVAVVLGGTPTPNAFFAWGPLWADPATVSKGVTAFSRGVSGTLSVMLLATTTPMVDLLTWLRSLGMPSPLVDIASLTYRLLFVLLSSALAIHAAQTARLGRISVATAASATGSLLIRSWAHAARLQAGLEGRGYTGDLPTLPRARSASPAFLATALAVVGAVWAANLAVILT</sequence>
<organism evidence="7 8">
    <name type="scientific">Propioniciclava sinopodophylli</name>
    <dbReference type="NCBI Taxonomy" id="1837344"/>
    <lineage>
        <taxon>Bacteria</taxon>
        <taxon>Bacillati</taxon>
        <taxon>Actinomycetota</taxon>
        <taxon>Actinomycetes</taxon>
        <taxon>Propionibacteriales</taxon>
        <taxon>Propionibacteriaceae</taxon>
        <taxon>Propioniciclava</taxon>
    </lineage>
</organism>
<evidence type="ECO:0000256" key="4">
    <source>
        <dbReference type="ARBA" id="ARBA00022989"/>
    </source>
</evidence>
<reference evidence="7 8" key="1">
    <citation type="submission" date="2019-01" db="EMBL/GenBank/DDBJ databases">
        <title>Lactibacter flavus gen. nov., sp. nov., a novel bacterium of the family Propionibacteriaceae isolated from raw milk and dairy products.</title>
        <authorList>
            <person name="Huptas C."/>
            <person name="Wenning M."/>
            <person name="Breitenwieser F."/>
            <person name="Doll E."/>
            <person name="Von Neubeck M."/>
            <person name="Busse H.-J."/>
            <person name="Scherer S."/>
        </authorList>
    </citation>
    <scope>NUCLEOTIDE SEQUENCE [LARGE SCALE GENOMIC DNA]</scope>
    <source>
        <strain evidence="7 8">KCTC 33808</strain>
    </source>
</reference>
<feature type="transmembrane region" description="Helical" evidence="6">
    <location>
        <begin position="66"/>
        <end position="88"/>
    </location>
</feature>
<dbReference type="OrthoDB" id="4407546at2"/>
<evidence type="ECO:0000256" key="5">
    <source>
        <dbReference type="ARBA" id="ARBA00023136"/>
    </source>
</evidence>
<keyword evidence="3 6" id="KW-0812">Transmembrane</keyword>
<evidence type="ECO:0000256" key="1">
    <source>
        <dbReference type="ARBA" id="ARBA00004651"/>
    </source>
</evidence>
<dbReference type="EMBL" id="SDMQ01000017">
    <property type="protein sequence ID" value="TBT82785.1"/>
    <property type="molecule type" value="Genomic_DNA"/>
</dbReference>
<evidence type="ECO:0000256" key="3">
    <source>
        <dbReference type="ARBA" id="ARBA00022692"/>
    </source>
</evidence>